<organism evidence="1 2">
    <name type="scientific">Monoglobus pectinilyticus</name>
    <dbReference type="NCBI Taxonomy" id="1981510"/>
    <lineage>
        <taxon>Bacteria</taxon>
        <taxon>Bacillati</taxon>
        <taxon>Bacillota</taxon>
        <taxon>Clostridia</taxon>
        <taxon>Monoglobales</taxon>
        <taxon>Monoglobaceae</taxon>
        <taxon>Monoglobus</taxon>
    </lineage>
</organism>
<evidence type="ECO:0008006" key="3">
    <source>
        <dbReference type="Google" id="ProtNLM"/>
    </source>
</evidence>
<dbReference type="RefSeq" id="WP_102366512.1">
    <property type="nucleotide sequence ID" value="NZ_CP020991.1"/>
</dbReference>
<dbReference type="PROSITE" id="PS51257">
    <property type="entry name" value="PROKAR_LIPOPROTEIN"/>
    <property type="match status" value="1"/>
</dbReference>
<reference evidence="1 2" key="1">
    <citation type="submission" date="2017-04" db="EMBL/GenBank/DDBJ databases">
        <title>Monoglobus pectinilyticus 14 draft genome.</title>
        <authorList>
            <person name="Kim C."/>
            <person name="Rosendale D.I."/>
            <person name="Kelly W.J."/>
            <person name="Tannock G.W."/>
            <person name="Patchett M.L."/>
            <person name="Jordens J.Z."/>
        </authorList>
    </citation>
    <scope>NUCLEOTIDE SEQUENCE [LARGE SCALE GENOMIC DNA]</scope>
    <source>
        <strain evidence="1 2">14</strain>
    </source>
</reference>
<dbReference type="OrthoDB" id="2935669at2"/>
<accession>A0A2K9P6J4</accession>
<evidence type="ECO:0000313" key="1">
    <source>
        <dbReference type="EMBL" id="AUO20388.1"/>
    </source>
</evidence>
<sequence>MKSCSMYILLIIIFLSSCSPKYNVIYKRGKDTHCLYGDGTYQILSTGIYSDNRILTDKKYHLYNLKYKTTVMHDISDYKKDNEMVYLKGTDKEENRIYIIIDIKTNQIKYYSSNEVYPTFMYAQILEENGELLIIKDFEQIDENGKKYFYELKWSN</sequence>
<dbReference type="KEGG" id="mpec:B9O19_02248"/>
<proteinExistence type="predicted"/>
<keyword evidence="2" id="KW-1185">Reference proteome</keyword>
<protein>
    <recommendedName>
        <fullName evidence="3">Lipoprotein</fullName>
    </recommendedName>
</protein>
<dbReference type="Proteomes" id="UP000235589">
    <property type="component" value="Chromosome"/>
</dbReference>
<name>A0A2K9P6J4_9FIRM</name>
<dbReference type="EMBL" id="CP020991">
    <property type="protein sequence ID" value="AUO20388.1"/>
    <property type="molecule type" value="Genomic_DNA"/>
</dbReference>
<evidence type="ECO:0000313" key="2">
    <source>
        <dbReference type="Proteomes" id="UP000235589"/>
    </source>
</evidence>
<dbReference type="GeneID" id="98063619"/>
<dbReference type="AlphaFoldDB" id="A0A2K9P6J4"/>
<gene>
    <name evidence="1" type="ORF">B9O19_02248</name>
</gene>